<keyword evidence="6" id="KW-0413">Isomerase</keyword>
<dbReference type="InterPro" id="IPR005841">
    <property type="entry name" value="Alpha-D-phosphohexomutase_SF"/>
</dbReference>
<keyword evidence="4" id="KW-0479">Metal-binding</keyword>
<dbReference type="SUPFAM" id="SSF53738">
    <property type="entry name" value="Phosphoglucomutase, first 3 domains"/>
    <property type="match status" value="3"/>
</dbReference>
<feature type="domain" description="Alpha-D-phosphohexomutase alpha/beta/alpha" evidence="10">
    <location>
        <begin position="261"/>
        <end position="366"/>
    </location>
</feature>
<dbReference type="GO" id="GO:0016868">
    <property type="term" value="F:intramolecular phosphotransferase activity"/>
    <property type="evidence" value="ECO:0007669"/>
    <property type="project" value="InterPro"/>
</dbReference>
<dbReference type="Gene3D" id="3.40.120.10">
    <property type="entry name" value="Alpha-D-Glucose-1,6-Bisphosphate, subunit A, domain 3"/>
    <property type="match status" value="3"/>
</dbReference>
<dbReference type="Pfam" id="PF02879">
    <property type="entry name" value="PGM_PMM_II"/>
    <property type="match status" value="1"/>
</dbReference>
<comment type="caution">
    <text evidence="11">The sequence shown here is derived from an EMBL/GenBank/DDBJ whole genome shotgun (WGS) entry which is preliminary data.</text>
</comment>
<reference evidence="11 12" key="1">
    <citation type="journal article" date="2016" name="Nat. Commun.">
        <title>Thousands of microbial genomes shed light on interconnected biogeochemical processes in an aquifer system.</title>
        <authorList>
            <person name="Anantharaman K."/>
            <person name="Brown C.T."/>
            <person name="Hug L.A."/>
            <person name="Sharon I."/>
            <person name="Castelle C.J."/>
            <person name="Probst A.J."/>
            <person name="Thomas B.C."/>
            <person name="Singh A."/>
            <person name="Wilkins M.J."/>
            <person name="Karaoz U."/>
            <person name="Brodie E.L."/>
            <person name="Williams K.H."/>
            <person name="Hubbard S.S."/>
            <person name="Banfield J.F."/>
        </authorList>
    </citation>
    <scope>NUCLEOTIDE SEQUENCE [LARGE SCALE GENOMIC DNA]</scope>
</reference>
<evidence type="ECO:0000259" key="7">
    <source>
        <dbReference type="Pfam" id="PF00408"/>
    </source>
</evidence>
<evidence type="ECO:0008006" key="13">
    <source>
        <dbReference type="Google" id="ProtNLM"/>
    </source>
</evidence>
<dbReference type="PANTHER" id="PTHR43771:SF1">
    <property type="entry name" value="PHOSPHOMANNOMUTASE"/>
    <property type="match status" value="1"/>
</dbReference>
<evidence type="ECO:0000313" key="12">
    <source>
        <dbReference type="Proteomes" id="UP000176923"/>
    </source>
</evidence>
<accession>A0A1F5ZPC3</accession>
<evidence type="ECO:0000256" key="4">
    <source>
        <dbReference type="ARBA" id="ARBA00022723"/>
    </source>
</evidence>
<dbReference type="Pfam" id="PF00408">
    <property type="entry name" value="PGM_PMM_IV"/>
    <property type="match status" value="1"/>
</dbReference>
<comment type="similarity">
    <text evidence="2">Belongs to the phosphohexose mutase family.</text>
</comment>
<keyword evidence="3" id="KW-0597">Phosphoprotein</keyword>
<dbReference type="InterPro" id="IPR005846">
    <property type="entry name" value="A-D-PHexomutase_a/b/a-III"/>
</dbReference>
<dbReference type="PRINTS" id="PR00509">
    <property type="entry name" value="PGMPMM"/>
</dbReference>
<evidence type="ECO:0000256" key="1">
    <source>
        <dbReference type="ARBA" id="ARBA00001946"/>
    </source>
</evidence>
<dbReference type="AlphaFoldDB" id="A0A1F5ZPC3"/>
<dbReference type="InterPro" id="IPR005845">
    <property type="entry name" value="A-D-PHexomutase_a/b/a-II"/>
</dbReference>
<evidence type="ECO:0000313" key="11">
    <source>
        <dbReference type="EMBL" id="OGG13952.1"/>
    </source>
</evidence>
<comment type="cofactor">
    <cofactor evidence="1">
        <name>Mg(2+)</name>
        <dbReference type="ChEBI" id="CHEBI:18420"/>
    </cofactor>
</comment>
<dbReference type="CDD" id="cd03089">
    <property type="entry name" value="PMM_PGM"/>
    <property type="match status" value="1"/>
</dbReference>
<dbReference type="InterPro" id="IPR016055">
    <property type="entry name" value="A-D-PHexomutase_a/b/a-I/II/III"/>
</dbReference>
<evidence type="ECO:0000256" key="5">
    <source>
        <dbReference type="ARBA" id="ARBA00022842"/>
    </source>
</evidence>
<dbReference type="Pfam" id="PF02878">
    <property type="entry name" value="PGM_PMM_I"/>
    <property type="match status" value="1"/>
</dbReference>
<dbReference type="EMBL" id="MFJL01000033">
    <property type="protein sequence ID" value="OGG13952.1"/>
    <property type="molecule type" value="Genomic_DNA"/>
</dbReference>
<keyword evidence="5" id="KW-0460">Magnesium</keyword>
<gene>
    <name evidence="11" type="ORF">A3D77_03560</name>
</gene>
<dbReference type="GO" id="GO:0046872">
    <property type="term" value="F:metal ion binding"/>
    <property type="evidence" value="ECO:0007669"/>
    <property type="project" value="UniProtKB-KW"/>
</dbReference>
<dbReference type="Gene3D" id="3.30.310.50">
    <property type="entry name" value="Alpha-D-phosphohexomutase, C-terminal domain"/>
    <property type="match status" value="1"/>
</dbReference>
<evidence type="ECO:0000256" key="2">
    <source>
        <dbReference type="ARBA" id="ARBA00010231"/>
    </source>
</evidence>
<dbReference type="PANTHER" id="PTHR43771">
    <property type="entry name" value="PHOSPHOMANNOMUTASE"/>
    <property type="match status" value="1"/>
</dbReference>
<evidence type="ECO:0000259" key="9">
    <source>
        <dbReference type="Pfam" id="PF02879"/>
    </source>
</evidence>
<proteinExistence type="inferred from homology"/>
<organism evidence="11 12">
    <name type="scientific">Candidatus Gottesmanbacteria bacterium RIFCSPHIGHO2_02_FULL_39_11</name>
    <dbReference type="NCBI Taxonomy" id="1798382"/>
    <lineage>
        <taxon>Bacteria</taxon>
        <taxon>Candidatus Gottesmaniibacteriota</taxon>
    </lineage>
</organism>
<dbReference type="Proteomes" id="UP000176923">
    <property type="component" value="Unassembled WGS sequence"/>
</dbReference>
<protein>
    <recommendedName>
        <fullName evidence="13">Phosphomannomutase/phosphoglucomutase</fullName>
    </recommendedName>
</protein>
<evidence type="ECO:0000259" key="8">
    <source>
        <dbReference type="Pfam" id="PF02878"/>
    </source>
</evidence>
<evidence type="ECO:0000256" key="3">
    <source>
        <dbReference type="ARBA" id="ARBA00022553"/>
    </source>
</evidence>
<feature type="domain" description="Alpha-D-phosphohexomutase C-terminal" evidence="7">
    <location>
        <begin position="372"/>
        <end position="437"/>
    </location>
</feature>
<dbReference type="Pfam" id="PF02880">
    <property type="entry name" value="PGM_PMM_III"/>
    <property type="match status" value="1"/>
</dbReference>
<dbReference type="InterPro" id="IPR005843">
    <property type="entry name" value="A-D-PHexomutase_C"/>
</dbReference>
<feature type="domain" description="Alpha-D-phosphohexomutase alpha/beta/alpha" evidence="9">
    <location>
        <begin position="154"/>
        <end position="253"/>
    </location>
</feature>
<dbReference type="STRING" id="1798382.A3D77_03560"/>
<evidence type="ECO:0000259" key="10">
    <source>
        <dbReference type="Pfam" id="PF02880"/>
    </source>
</evidence>
<dbReference type="GO" id="GO:0005975">
    <property type="term" value="P:carbohydrate metabolic process"/>
    <property type="evidence" value="ECO:0007669"/>
    <property type="project" value="InterPro"/>
</dbReference>
<feature type="domain" description="Alpha-D-phosphohexomutase alpha/beta/alpha" evidence="8">
    <location>
        <begin position="8"/>
        <end position="119"/>
    </location>
</feature>
<sequence>MIKINPSIFRDYDIRGIYPTDLNEDTYYILGKASARYLKVPLIALGHDGRNSSPSLFEAFIRGATEMGTDVVDLGLISTEMLYFASGHYQFPASAIISASHNPGQYNGLKMVLKNVVPLHGNLGFPEIKELALSQNFPPASKKGKVTLQSIIDDWSSHILTFVNTDTIKPLKVAIDAGNGMGGLAWDKLKDKLPLEIIPLYFEPDGNFPHHIADPLKEENMVDLKKAVLENKADLGIAHDGDSDRMFAVDEKGEILSGTITSAILSEHLLKKNGPGTVLYNVVCGKIVPETITANGGTPLRVRVGHSFTKETMKKTNALFAGEHSGHFYFRQNYFADSSTIAAILLIEYLSLNNLKASEAHAKFNRYADSGEKNFKVKNITDAVKKIKDASGGAVSTDEIDGLSVWYPTYWFNLRQSKTEPLLRLNLEADTQEIMDGELKRLTEIIVSS</sequence>
<dbReference type="SUPFAM" id="SSF55957">
    <property type="entry name" value="Phosphoglucomutase, C-terminal domain"/>
    <property type="match status" value="1"/>
</dbReference>
<evidence type="ECO:0000256" key="6">
    <source>
        <dbReference type="ARBA" id="ARBA00023235"/>
    </source>
</evidence>
<name>A0A1F5ZPC3_9BACT</name>
<dbReference type="InterPro" id="IPR036900">
    <property type="entry name" value="A-D-PHexomutase_C_sf"/>
</dbReference>
<dbReference type="InterPro" id="IPR005844">
    <property type="entry name" value="A-D-PHexomutase_a/b/a-I"/>
</dbReference>